<dbReference type="Pfam" id="PF07700">
    <property type="entry name" value="HNOB"/>
    <property type="match status" value="1"/>
</dbReference>
<dbReference type="InterPro" id="IPR038158">
    <property type="entry name" value="H-NOX_domain_sf"/>
</dbReference>
<protein>
    <recommendedName>
        <fullName evidence="1">Heme NO-binding domain-containing protein</fullName>
    </recommendedName>
</protein>
<name>A0ABN9T977_9DINO</name>
<evidence type="ECO:0000313" key="3">
    <source>
        <dbReference type="Proteomes" id="UP001189429"/>
    </source>
</evidence>
<dbReference type="PANTHER" id="PTHR45655">
    <property type="entry name" value="GUANYLATE CYCLASE SOLUBLE SUBUNIT BETA-2"/>
    <property type="match status" value="1"/>
</dbReference>
<feature type="domain" description="Heme NO-binding" evidence="1">
    <location>
        <begin position="27"/>
        <end position="189"/>
    </location>
</feature>
<dbReference type="SUPFAM" id="SSF111126">
    <property type="entry name" value="Ligand-binding domain in the NO signalling and Golgi transport"/>
    <property type="match status" value="1"/>
</dbReference>
<dbReference type="EMBL" id="CAUYUJ010014475">
    <property type="protein sequence ID" value="CAK0841690.1"/>
    <property type="molecule type" value="Genomic_DNA"/>
</dbReference>
<dbReference type="Proteomes" id="UP001189429">
    <property type="component" value="Unassembled WGS sequence"/>
</dbReference>
<reference evidence="2" key="1">
    <citation type="submission" date="2023-10" db="EMBL/GenBank/DDBJ databases">
        <authorList>
            <person name="Chen Y."/>
            <person name="Shah S."/>
            <person name="Dougan E. K."/>
            <person name="Thang M."/>
            <person name="Chan C."/>
        </authorList>
    </citation>
    <scope>NUCLEOTIDE SEQUENCE [LARGE SCALE GENOMIC DNA]</scope>
</reference>
<evidence type="ECO:0000313" key="2">
    <source>
        <dbReference type="EMBL" id="CAK0841690.1"/>
    </source>
</evidence>
<dbReference type="InterPro" id="IPR011644">
    <property type="entry name" value="Heme_NO-bd"/>
</dbReference>
<proteinExistence type="predicted"/>
<dbReference type="InterPro" id="IPR035897">
    <property type="entry name" value="Toll_tir_struct_dom_sf"/>
</dbReference>
<feature type="non-terminal residue" evidence="2">
    <location>
        <position position="1"/>
    </location>
</feature>
<dbReference type="InterPro" id="IPR024096">
    <property type="entry name" value="NO_sig/Golgi_transp_ligand-bd"/>
</dbReference>
<dbReference type="PANTHER" id="PTHR45655:SF13">
    <property type="entry name" value="SOLUBLE GUANYLATE CYCLASE GCY-32-RELATED"/>
    <property type="match status" value="1"/>
</dbReference>
<keyword evidence="3" id="KW-1185">Reference proteome</keyword>
<comment type="caution">
    <text evidence="2">The sequence shown here is derived from an EMBL/GenBank/DDBJ whole genome shotgun (WGS) entry which is preliminary data.</text>
</comment>
<sequence>LGFKPPRIKLYIEHLGGSGLAVGSPMHGLIHVVLKDFVVSRCGEDAWRSVLQDLHLTDDAAILDLKQYDDATSVAAVNAVVKVLAITWDDALKAFGAHFIAYIHAGGHLRMLESMGDSIQEFLQNMDHLHSHLERKIRGSRFPSFHVSDEEEDGFRLSYASARGAALVALVEGKLQAAAKLLHRQAISMQLDAEPLPGFSATWRVKVGRLNSAAGEPPVVADRRGALVRGAAWHHALVSCFNFSCCAEPAGGPTGAEVVHEDSCTDLFPDCSPYSAASRASISQLDELECKAKGLSQPADLLMRAVSSLRVSARWEDAGCLAHTEEFWRTSDGDICHFQLASPAQRATRFVSHSWFEPANWQDVMGSKCSYAAMKSTELQLAATEIAADSGCNLENVTFWIDKCCIPQQHSLKDLCISMIEEFLDRCDGMVVLLTWEYFQRLWCVYEWAAFLVRHPLENLTICMETFLRPSSRQLHIEAIRNLTVDNCKCSRELDRTLLKQKVAQYYTSEANFETLARCSAIALIVRALCRSASRSMHTWEEEVVPFLNLARDLGLVDLAEALESADPWRWRMTSQKIACSDVCVSNTRGSITEVKEWQPLFNYSIDCWFDDRVAPVLQRTKRAAVRPDFADSSDIHGSLSEARKWHTRKATGSKSCAMLVGDCDPQVS</sequence>
<organism evidence="2 3">
    <name type="scientific">Prorocentrum cordatum</name>
    <dbReference type="NCBI Taxonomy" id="2364126"/>
    <lineage>
        <taxon>Eukaryota</taxon>
        <taxon>Sar</taxon>
        <taxon>Alveolata</taxon>
        <taxon>Dinophyceae</taxon>
        <taxon>Prorocentrales</taxon>
        <taxon>Prorocentraceae</taxon>
        <taxon>Prorocentrum</taxon>
    </lineage>
</organism>
<dbReference type="SUPFAM" id="SSF52200">
    <property type="entry name" value="Toll/Interleukin receptor TIR domain"/>
    <property type="match status" value="1"/>
</dbReference>
<accession>A0ABN9T977</accession>
<dbReference type="Gene3D" id="3.90.1520.10">
    <property type="entry name" value="H-NOX domain"/>
    <property type="match status" value="1"/>
</dbReference>
<gene>
    <name evidence="2" type="ORF">PCOR1329_LOCUS36834</name>
</gene>
<evidence type="ECO:0000259" key="1">
    <source>
        <dbReference type="Pfam" id="PF07700"/>
    </source>
</evidence>